<gene>
    <name evidence="5" type="ORF">FA743_10425</name>
</gene>
<evidence type="ECO:0000256" key="2">
    <source>
        <dbReference type="ARBA" id="ARBA00022908"/>
    </source>
</evidence>
<dbReference type="InterPro" id="IPR050808">
    <property type="entry name" value="Phage_Integrase"/>
</dbReference>
<dbReference type="PROSITE" id="PS51898">
    <property type="entry name" value="TYR_RECOMBINASE"/>
    <property type="match status" value="1"/>
</dbReference>
<reference evidence="5 6" key="1">
    <citation type="submission" date="2019-04" db="EMBL/GenBank/DDBJ databases">
        <authorList>
            <person name="Li J."/>
        </authorList>
    </citation>
    <scope>NUCLEOTIDE SEQUENCE [LARGE SCALE GENOMIC DNA]</scope>
    <source>
        <strain evidence="5 6">KCTC 42687</strain>
    </source>
</reference>
<dbReference type="OrthoDB" id="7222937at2"/>
<dbReference type="Pfam" id="PF00589">
    <property type="entry name" value="Phage_integrase"/>
    <property type="match status" value="1"/>
</dbReference>
<evidence type="ECO:0000256" key="3">
    <source>
        <dbReference type="ARBA" id="ARBA00023172"/>
    </source>
</evidence>
<keyword evidence="2" id="KW-0229">DNA integration</keyword>
<dbReference type="InterPro" id="IPR013762">
    <property type="entry name" value="Integrase-like_cat_sf"/>
</dbReference>
<dbReference type="SUPFAM" id="SSF56349">
    <property type="entry name" value="DNA breaking-rejoining enzymes"/>
    <property type="match status" value="1"/>
</dbReference>
<sequence>MVLLFVSGAFRLTAKYIQKKGNVWYFRRRVSVGCEGLHRDAKGRPQSVLYFSLKTGDQIEAAKRANDHAKRQDALWDNHLSSGHVEGVDPKAALGRLEAAGLKPGDGLRYPDNPLIDRFIEALTGGPFEPFEEHPAPSPQSSLTLDLLMGKAIPRTLSDAKDKHIELGKGPRNKTAQQQFDRAWSVLMGITGDAIIKDVRREQANAYVGKLRDRGITADTISKYVYQIKPVFDTAIREFELGIPNPFESLTIAGKGSDKPHERLPYALYELQAIWRQCRVMDDERRWAIAMMSDTGARQAEIVGLRKDDVILTGDVPHIVIRPNINRRLKNAQSERQVPLVGEALWAAQRAMTTAGEHLFPVFQPRKPGGTFNPNSASAAMNKWLKDNGLAKVGQGLHSFRHTLVDRLRDAGVPKDVREQIGGWKSQGVSEGYGQGFSLARLHEAMLKIAPL</sequence>
<evidence type="ECO:0000313" key="5">
    <source>
        <dbReference type="EMBL" id="TJZ91515.1"/>
    </source>
</evidence>
<dbReference type="RefSeq" id="WP_136886052.1">
    <property type="nucleotide sequence ID" value="NZ_SUNI01000009.1"/>
</dbReference>
<dbReference type="Gene3D" id="1.10.443.10">
    <property type="entry name" value="Intergrase catalytic core"/>
    <property type="match status" value="1"/>
</dbReference>
<name>A0A4U0R8Z5_9RHOB</name>
<proteinExistence type="inferred from homology"/>
<dbReference type="GO" id="GO:0015074">
    <property type="term" value="P:DNA integration"/>
    <property type="evidence" value="ECO:0007669"/>
    <property type="project" value="UniProtKB-KW"/>
</dbReference>
<organism evidence="5 6">
    <name type="scientific">Paracoccus gahaiensis</name>
    <dbReference type="NCBI Taxonomy" id="1706839"/>
    <lineage>
        <taxon>Bacteria</taxon>
        <taxon>Pseudomonadati</taxon>
        <taxon>Pseudomonadota</taxon>
        <taxon>Alphaproteobacteria</taxon>
        <taxon>Rhodobacterales</taxon>
        <taxon>Paracoccaceae</taxon>
        <taxon>Paracoccus</taxon>
    </lineage>
</organism>
<comment type="caution">
    <text evidence="5">The sequence shown here is derived from an EMBL/GenBank/DDBJ whole genome shotgun (WGS) entry which is preliminary data.</text>
</comment>
<dbReference type="PANTHER" id="PTHR30629:SF2">
    <property type="entry name" value="PROPHAGE INTEGRASE INTS-RELATED"/>
    <property type="match status" value="1"/>
</dbReference>
<comment type="similarity">
    <text evidence="1">Belongs to the 'phage' integrase family.</text>
</comment>
<dbReference type="InterPro" id="IPR002104">
    <property type="entry name" value="Integrase_catalytic"/>
</dbReference>
<dbReference type="InterPro" id="IPR011010">
    <property type="entry name" value="DNA_brk_join_enz"/>
</dbReference>
<evidence type="ECO:0000256" key="1">
    <source>
        <dbReference type="ARBA" id="ARBA00008857"/>
    </source>
</evidence>
<keyword evidence="6" id="KW-1185">Reference proteome</keyword>
<dbReference type="GO" id="GO:0006310">
    <property type="term" value="P:DNA recombination"/>
    <property type="evidence" value="ECO:0007669"/>
    <property type="project" value="UniProtKB-KW"/>
</dbReference>
<dbReference type="EMBL" id="SUNI01000009">
    <property type="protein sequence ID" value="TJZ91515.1"/>
    <property type="molecule type" value="Genomic_DNA"/>
</dbReference>
<keyword evidence="3" id="KW-0233">DNA recombination</keyword>
<evidence type="ECO:0000259" key="4">
    <source>
        <dbReference type="PROSITE" id="PS51898"/>
    </source>
</evidence>
<protein>
    <recommendedName>
        <fullName evidence="4">Tyr recombinase domain-containing protein</fullName>
    </recommendedName>
</protein>
<dbReference type="GO" id="GO:0003677">
    <property type="term" value="F:DNA binding"/>
    <property type="evidence" value="ECO:0007669"/>
    <property type="project" value="InterPro"/>
</dbReference>
<accession>A0A4U0R8Z5</accession>
<dbReference type="PANTHER" id="PTHR30629">
    <property type="entry name" value="PROPHAGE INTEGRASE"/>
    <property type="match status" value="1"/>
</dbReference>
<evidence type="ECO:0000313" key="6">
    <source>
        <dbReference type="Proteomes" id="UP000309747"/>
    </source>
</evidence>
<dbReference type="Proteomes" id="UP000309747">
    <property type="component" value="Unassembled WGS sequence"/>
</dbReference>
<feature type="domain" description="Tyr recombinase" evidence="4">
    <location>
        <begin position="259"/>
        <end position="447"/>
    </location>
</feature>
<dbReference type="AlphaFoldDB" id="A0A4U0R8Z5"/>